<comment type="caution">
    <text evidence="2">The sequence shown here is derived from an EMBL/GenBank/DDBJ whole genome shotgun (WGS) entry which is preliminary data.</text>
</comment>
<evidence type="ECO:0000256" key="1">
    <source>
        <dbReference type="SAM" id="SignalP"/>
    </source>
</evidence>
<sequence>MKYQIFALWALLGLLSHASADTRSVHIDLFSTAGIGMRYPYKANLDLGVFLGTASLFRNQRQTHDDAFGDWNDDYTELTTRLVLQGTALYNINEHVFAESRLGVSLFGYQFNPESAAQDDEFNREWAVQLDTLLGIRMPVNEAVTVSAIGGLQFLGGNETLFTENGSDTDYNRRFRFLSAQRISALSVSYAF</sequence>
<organism evidence="2 3">
    <name type="scientific">Saccharospirillum mangrovi</name>
    <dbReference type="NCBI Taxonomy" id="2161747"/>
    <lineage>
        <taxon>Bacteria</taxon>
        <taxon>Pseudomonadati</taxon>
        <taxon>Pseudomonadota</taxon>
        <taxon>Gammaproteobacteria</taxon>
        <taxon>Oceanospirillales</taxon>
        <taxon>Saccharospirillaceae</taxon>
        <taxon>Saccharospirillum</taxon>
    </lineage>
</organism>
<reference evidence="3" key="1">
    <citation type="journal article" date="2019" name="Int. J. Syst. Evol. Microbiol.">
        <title>The Global Catalogue of Microorganisms (GCM) 10K type strain sequencing project: providing services to taxonomists for standard genome sequencing and annotation.</title>
        <authorList>
            <consortium name="The Broad Institute Genomics Platform"/>
            <consortium name="The Broad Institute Genome Sequencing Center for Infectious Disease"/>
            <person name="Wu L."/>
            <person name="Ma J."/>
        </authorList>
    </citation>
    <scope>NUCLEOTIDE SEQUENCE [LARGE SCALE GENOMIC DNA]</scope>
    <source>
        <strain evidence="3">IBRC 10765</strain>
    </source>
</reference>
<dbReference type="Proteomes" id="UP001595617">
    <property type="component" value="Unassembled WGS sequence"/>
</dbReference>
<evidence type="ECO:0000313" key="3">
    <source>
        <dbReference type="Proteomes" id="UP001595617"/>
    </source>
</evidence>
<keyword evidence="3" id="KW-1185">Reference proteome</keyword>
<dbReference type="RefSeq" id="WP_380692958.1">
    <property type="nucleotide sequence ID" value="NZ_JBHRYR010000002.1"/>
</dbReference>
<keyword evidence="1" id="KW-0732">Signal</keyword>
<proteinExistence type="predicted"/>
<dbReference type="EMBL" id="JBHRYR010000002">
    <property type="protein sequence ID" value="MFC3851681.1"/>
    <property type="molecule type" value="Genomic_DNA"/>
</dbReference>
<protein>
    <recommendedName>
        <fullName evidence="4">Outer membrane protein beta-barrel domain-containing protein</fullName>
    </recommendedName>
</protein>
<feature type="signal peptide" evidence="1">
    <location>
        <begin position="1"/>
        <end position="20"/>
    </location>
</feature>
<gene>
    <name evidence="2" type="ORF">ACFOOG_02445</name>
</gene>
<accession>A0ABV7ZU44</accession>
<evidence type="ECO:0000313" key="2">
    <source>
        <dbReference type="EMBL" id="MFC3851681.1"/>
    </source>
</evidence>
<evidence type="ECO:0008006" key="4">
    <source>
        <dbReference type="Google" id="ProtNLM"/>
    </source>
</evidence>
<feature type="chain" id="PRO_5046673606" description="Outer membrane protein beta-barrel domain-containing protein" evidence="1">
    <location>
        <begin position="21"/>
        <end position="192"/>
    </location>
</feature>
<name>A0ABV7ZU44_9GAMM</name>